<organism evidence="2 3">
    <name type="scientific">Brassica carinata</name>
    <name type="common">Ethiopian mustard</name>
    <name type="synonym">Abyssinian cabbage</name>
    <dbReference type="NCBI Taxonomy" id="52824"/>
    <lineage>
        <taxon>Eukaryota</taxon>
        <taxon>Viridiplantae</taxon>
        <taxon>Streptophyta</taxon>
        <taxon>Embryophyta</taxon>
        <taxon>Tracheophyta</taxon>
        <taxon>Spermatophyta</taxon>
        <taxon>Magnoliopsida</taxon>
        <taxon>eudicotyledons</taxon>
        <taxon>Gunneridae</taxon>
        <taxon>Pentapetalae</taxon>
        <taxon>rosids</taxon>
        <taxon>malvids</taxon>
        <taxon>Brassicales</taxon>
        <taxon>Brassicaceae</taxon>
        <taxon>Brassiceae</taxon>
        <taxon>Brassica</taxon>
    </lineage>
</organism>
<protein>
    <recommendedName>
        <fullName evidence="1">Anticodon-binding domain-containing protein</fullName>
    </recommendedName>
</protein>
<comment type="caution">
    <text evidence="2">The sequence shown here is derived from an EMBL/GenBank/DDBJ whole genome shotgun (WGS) entry which is preliminary data.</text>
</comment>
<keyword evidence="3" id="KW-1185">Reference proteome</keyword>
<feature type="domain" description="Anticodon-binding" evidence="1">
    <location>
        <begin position="4"/>
        <end position="51"/>
    </location>
</feature>
<dbReference type="InterPro" id="IPR004154">
    <property type="entry name" value="Anticodon-bd"/>
</dbReference>
<dbReference type="PANTHER" id="PTHR10745">
    <property type="entry name" value="GLYCYL-TRNA SYNTHETASE/DNA POLYMERASE SUBUNIT GAMMA-2"/>
    <property type="match status" value="1"/>
</dbReference>
<name>A0A8X8B197_BRACI</name>
<dbReference type="GO" id="GO:0005739">
    <property type="term" value="C:mitochondrion"/>
    <property type="evidence" value="ECO:0007669"/>
    <property type="project" value="TreeGrafter"/>
</dbReference>
<dbReference type="InterPro" id="IPR036621">
    <property type="entry name" value="Anticodon-bd_dom_sf"/>
</dbReference>
<dbReference type="EMBL" id="JAAMPC010000003">
    <property type="protein sequence ID" value="KAG2318970.1"/>
    <property type="molecule type" value="Genomic_DNA"/>
</dbReference>
<dbReference type="PANTHER" id="PTHR10745:SF0">
    <property type="entry name" value="GLYCINE--TRNA LIGASE"/>
    <property type="match status" value="1"/>
</dbReference>
<evidence type="ECO:0000259" key="1">
    <source>
        <dbReference type="Pfam" id="PF03129"/>
    </source>
</evidence>
<dbReference type="Pfam" id="PF03129">
    <property type="entry name" value="HGTP_anticodon"/>
    <property type="match status" value="1"/>
</dbReference>
<dbReference type="Proteomes" id="UP000886595">
    <property type="component" value="Unassembled WGS sequence"/>
</dbReference>
<gene>
    <name evidence="2" type="ORF">Bca52824_012183</name>
</gene>
<sequence>MGGLGKRYARTDELGVPFAITVDSGISVTIRERDSRDQVRVSLEEAASAVSSVTEGKMTWQDVWARFPHHSSAAADE</sequence>
<evidence type="ECO:0000313" key="3">
    <source>
        <dbReference type="Proteomes" id="UP000886595"/>
    </source>
</evidence>
<dbReference type="InterPro" id="IPR027031">
    <property type="entry name" value="Gly-tRNA_synthase/POLG2"/>
</dbReference>
<dbReference type="OrthoDB" id="57698at2759"/>
<proteinExistence type="predicted"/>
<dbReference type="GO" id="GO:0070150">
    <property type="term" value="P:mitochondrial glycyl-tRNA aminoacylation"/>
    <property type="evidence" value="ECO:0007669"/>
    <property type="project" value="TreeGrafter"/>
</dbReference>
<dbReference type="Gene3D" id="3.40.50.800">
    <property type="entry name" value="Anticodon-binding domain"/>
    <property type="match status" value="1"/>
</dbReference>
<dbReference type="GO" id="GO:0004820">
    <property type="term" value="F:glycine-tRNA ligase activity"/>
    <property type="evidence" value="ECO:0007669"/>
    <property type="project" value="TreeGrafter"/>
</dbReference>
<evidence type="ECO:0000313" key="2">
    <source>
        <dbReference type="EMBL" id="KAG2318970.1"/>
    </source>
</evidence>
<reference evidence="2 3" key="1">
    <citation type="submission" date="2020-02" db="EMBL/GenBank/DDBJ databases">
        <authorList>
            <person name="Ma Q."/>
            <person name="Huang Y."/>
            <person name="Song X."/>
            <person name="Pei D."/>
        </authorList>
    </citation>
    <scope>NUCLEOTIDE SEQUENCE [LARGE SCALE GENOMIC DNA]</scope>
    <source>
        <strain evidence="2">Sxm20200214</strain>
        <tissue evidence="2">Leaf</tissue>
    </source>
</reference>
<dbReference type="AlphaFoldDB" id="A0A8X8B197"/>
<dbReference type="SUPFAM" id="SSF52954">
    <property type="entry name" value="Class II aaRS ABD-related"/>
    <property type="match status" value="1"/>
</dbReference>
<accession>A0A8X8B197</accession>